<dbReference type="HOGENOM" id="CLU_1794573_0_0_10"/>
<organism evidence="1 2">
    <name type="scientific">Owenweeksia hongkongensis (strain DSM 17368 / CIP 108786 / JCM 12287 / NRRL B-23963 / UST20020801)</name>
    <dbReference type="NCBI Taxonomy" id="926562"/>
    <lineage>
        <taxon>Bacteria</taxon>
        <taxon>Pseudomonadati</taxon>
        <taxon>Bacteroidota</taxon>
        <taxon>Flavobacteriia</taxon>
        <taxon>Flavobacteriales</taxon>
        <taxon>Owenweeksiaceae</taxon>
        <taxon>Owenweeksia</taxon>
    </lineage>
</organism>
<keyword evidence="2" id="KW-1185">Reference proteome</keyword>
<gene>
    <name evidence="1" type="ordered locus">Oweho_1156</name>
</gene>
<dbReference type="AlphaFoldDB" id="G8R5B6"/>
<evidence type="ECO:0000313" key="2">
    <source>
        <dbReference type="Proteomes" id="UP000005631"/>
    </source>
</evidence>
<dbReference type="PROSITE" id="PS51257">
    <property type="entry name" value="PROKAR_LIPOPROTEIN"/>
    <property type="match status" value="1"/>
</dbReference>
<reference evidence="1 2" key="1">
    <citation type="journal article" date="2012" name="Stand. Genomic Sci.">
        <title>Genome sequence of the orange-pigmented seawater bacterium Owenweeksia hongkongensis type strain (UST20020801(T)).</title>
        <authorList>
            <person name="Riedel T."/>
            <person name="Held B."/>
            <person name="Nolan M."/>
            <person name="Lucas S."/>
            <person name="Lapidus A."/>
            <person name="Tice H."/>
            <person name="Del Rio T.G."/>
            <person name="Cheng J.F."/>
            <person name="Han C."/>
            <person name="Tapia R."/>
            <person name="Goodwin L.A."/>
            <person name="Pitluck S."/>
            <person name="Liolios K."/>
            <person name="Mavromatis K."/>
            <person name="Pagani I."/>
            <person name="Ivanova N."/>
            <person name="Mikhailova N."/>
            <person name="Pati A."/>
            <person name="Chen A."/>
            <person name="Palaniappan K."/>
            <person name="Rohde M."/>
            <person name="Tindall B.J."/>
            <person name="Detter J.C."/>
            <person name="Goker M."/>
            <person name="Woyke T."/>
            <person name="Bristow J."/>
            <person name="Eisen J.A."/>
            <person name="Markowitz V."/>
            <person name="Hugenholtz P."/>
            <person name="Klenk H.P."/>
            <person name="Kyrpides N.C."/>
        </authorList>
    </citation>
    <scope>NUCLEOTIDE SEQUENCE</scope>
    <source>
        <strain evidence="2">DSM 17368 / JCM 12287 / NRRL B-23963</strain>
    </source>
</reference>
<evidence type="ECO:0000313" key="1">
    <source>
        <dbReference type="EMBL" id="AEV32161.1"/>
    </source>
</evidence>
<protein>
    <recommendedName>
        <fullName evidence="3">Lipoprotein</fullName>
    </recommendedName>
</protein>
<dbReference type="EMBL" id="CP003156">
    <property type="protein sequence ID" value="AEV32161.1"/>
    <property type="molecule type" value="Genomic_DNA"/>
</dbReference>
<accession>G8R5B6</accession>
<sequence length="144" mass="16999">MKFNQGTKFYQFFTGLFITITFVSCNTDVDFNDVINVNEPYLLYEYSYNDNDKLTHSVLDTILVNSSLHNQFTKFLKDHNNEWQATPASYICDFSVQQNNFRLLGWKNSETIIVSFIDQKGIPKQLYRKVNPRELEFITQLFIP</sequence>
<dbReference type="Proteomes" id="UP000005631">
    <property type="component" value="Chromosome"/>
</dbReference>
<dbReference type="eggNOG" id="ENOG50337HH">
    <property type="taxonomic scope" value="Bacteria"/>
</dbReference>
<proteinExistence type="predicted"/>
<dbReference type="STRING" id="926562.Oweho_1156"/>
<dbReference type="KEGG" id="oho:Oweho_1156"/>
<evidence type="ECO:0008006" key="3">
    <source>
        <dbReference type="Google" id="ProtNLM"/>
    </source>
</evidence>
<name>G8R5B6_OWEHD</name>